<accession>A0A5B8UYS8</accession>
<gene>
    <name evidence="3" type="ORF">FRZ54_13350</name>
</gene>
<dbReference type="AlphaFoldDB" id="A0A5B8UYS8"/>
<dbReference type="OrthoDB" id="994644at2"/>
<evidence type="ECO:0000256" key="1">
    <source>
        <dbReference type="SAM" id="Phobius"/>
    </source>
</evidence>
<keyword evidence="1" id="KW-0472">Membrane</keyword>
<protein>
    <recommendedName>
        <fullName evidence="5">DUF3999 domain-containing protein</fullName>
    </recommendedName>
</protein>
<evidence type="ECO:0008006" key="5">
    <source>
        <dbReference type="Google" id="ProtNLM"/>
    </source>
</evidence>
<dbReference type="KEGG" id="mgin:FRZ54_13350"/>
<name>A0A5B8UYS8_9SPHI</name>
<keyword evidence="1" id="KW-0812">Transmembrane</keyword>
<evidence type="ECO:0000313" key="3">
    <source>
        <dbReference type="EMBL" id="QEC63521.1"/>
    </source>
</evidence>
<evidence type="ECO:0000256" key="2">
    <source>
        <dbReference type="SAM" id="SignalP"/>
    </source>
</evidence>
<sequence>MMTPTLKIKISAILSGCLLPWFAFAQSVHQFKYRADIANIDSSGVYKIELQPDFIAKSVKGELYDIRIDDETGKFVAYSIITNPLDKVKPVFVDFPEVKPNTASDSATIYIAENKGKTRISELWLQLKNTAVSRLANLSGSDDLQHWFAIREDIRLQDGGESENTEFDQVLNFPASDYRYFRVTIRNKNKDMVKVIRSGIYVSDEAGLNKMMLSPLPAVRLSSRGESKQTSYFVELGDSYLVNQLHLDVSSPKYYNRRISIYDVGNNINQALIDTRISSSGSNYFIISAKTNKLRVDIVNGDDNPLIIKDIRAYQQKQFAVSYLEKRHHYALLAGDSTANEVSYDLSFMHSEPLSQFSLISHSAVYENPAFGARHFAVKRDYTLLIWVSIAVVLLILGLLTWRMVKEITPKP</sequence>
<proteinExistence type="predicted"/>
<feature type="chain" id="PRO_5022672909" description="DUF3999 domain-containing protein" evidence="2">
    <location>
        <begin position="26"/>
        <end position="412"/>
    </location>
</feature>
<dbReference type="EMBL" id="CP042436">
    <property type="protein sequence ID" value="QEC63521.1"/>
    <property type="molecule type" value="Genomic_DNA"/>
</dbReference>
<keyword evidence="1" id="KW-1133">Transmembrane helix</keyword>
<keyword evidence="4" id="KW-1185">Reference proteome</keyword>
<reference evidence="3 4" key="1">
    <citation type="journal article" date="2017" name="Curr. Microbiol.">
        <title>Mucilaginibacter ginsenosidivorans sp. nov., Isolated from Soil of Ginseng Field.</title>
        <authorList>
            <person name="Kim M.M."/>
            <person name="Siddiqi M.Z."/>
            <person name="Im W.T."/>
        </authorList>
    </citation>
    <scope>NUCLEOTIDE SEQUENCE [LARGE SCALE GENOMIC DNA]</scope>
    <source>
        <strain evidence="3 4">Gsoil 3017</strain>
    </source>
</reference>
<evidence type="ECO:0000313" key="4">
    <source>
        <dbReference type="Proteomes" id="UP000321479"/>
    </source>
</evidence>
<feature type="signal peptide" evidence="2">
    <location>
        <begin position="1"/>
        <end position="25"/>
    </location>
</feature>
<dbReference type="Proteomes" id="UP000321479">
    <property type="component" value="Chromosome"/>
</dbReference>
<keyword evidence="2" id="KW-0732">Signal</keyword>
<dbReference type="RefSeq" id="WP_147032096.1">
    <property type="nucleotide sequence ID" value="NZ_CP042436.1"/>
</dbReference>
<organism evidence="3 4">
    <name type="scientific">Mucilaginibacter ginsenosidivorans</name>
    <dbReference type="NCBI Taxonomy" id="398053"/>
    <lineage>
        <taxon>Bacteria</taxon>
        <taxon>Pseudomonadati</taxon>
        <taxon>Bacteroidota</taxon>
        <taxon>Sphingobacteriia</taxon>
        <taxon>Sphingobacteriales</taxon>
        <taxon>Sphingobacteriaceae</taxon>
        <taxon>Mucilaginibacter</taxon>
    </lineage>
</organism>
<feature type="transmembrane region" description="Helical" evidence="1">
    <location>
        <begin position="384"/>
        <end position="402"/>
    </location>
</feature>